<dbReference type="InterPro" id="IPR004167">
    <property type="entry name" value="PSBD"/>
</dbReference>
<dbReference type="PROSITE" id="PS50968">
    <property type="entry name" value="BIOTINYL_LIPOYL"/>
    <property type="match status" value="1"/>
</dbReference>
<keyword evidence="4 6" id="KW-0450">Lipoyl</keyword>
<dbReference type="InterPro" id="IPR003016">
    <property type="entry name" value="2-oxoA_DH_lipoyl-BS"/>
</dbReference>
<dbReference type="InterPro" id="IPR000089">
    <property type="entry name" value="Biotin_lipoyl"/>
</dbReference>
<dbReference type="Gene3D" id="3.30.559.10">
    <property type="entry name" value="Chloramphenicol acetyltransferase-like domain"/>
    <property type="match status" value="1"/>
</dbReference>
<proteinExistence type="inferred from homology"/>
<evidence type="ECO:0000256" key="5">
    <source>
        <dbReference type="ARBA" id="ARBA00023315"/>
    </source>
</evidence>
<evidence type="ECO:0000256" key="6">
    <source>
        <dbReference type="RuleBase" id="RU003423"/>
    </source>
</evidence>
<feature type="domain" description="Lipoyl-binding" evidence="8">
    <location>
        <begin position="30"/>
        <end position="105"/>
    </location>
</feature>
<evidence type="ECO:0000313" key="11">
    <source>
        <dbReference type="Proteomes" id="UP000031675"/>
    </source>
</evidence>
<dbReference type="PROSITE" id="PS51826">
    <property type="entry name" value="PSBD"/>
    <property type="match status" value="1"/>
</dbReference>
<evidence type="ECO:0000256" key="3">
    <source>
        <dbReference type="ARBA" id="ARBA00022679"/>
    </source>
</evidence>
<dbReference type="InterPro" id="IPR011053">
    <property type="entry name" value="Single_hybrid_motif"/>
</dbReference>
<comment type="cofactor">
    <cofactor evidence="1 6">
        <name>(R)-lipoate</name>
        <dbReference type="ChEBI" id="CHEBI:83088"/>
    </cofactor>
</comment>
<keyword evidence="3 6" id="KW-0808">Transferase</keyword>
<dbReference type="PANTHER" id="PTHR43178:SF5">
    <property type="entry name" value="LIPOAMIDE ACYLTRANSFERASE COMPONENT OF BRANCHED-CHAIN ALPHA-KETO ACID DEHYDROGENASE COMPLEX, MITOCHONDRIAL"/>
    <property type="match status" value="1"/>
</dbReference>
<dbReference type="SUPFAM" id="SSF47005">
    <property type="entry name" value="Peripheral subunit-binding domain of 2-oxo acid dehydrogenase complex"/>
    <property type="match status" value="1"/>
</dbReference>
<feature type="compositionally biased region" description="Low complexity" evidence="7">
    <location>
        <begin position="131"/>
        <end position="143"/>
    </location>
</feature>
<dbReference type="Proteomes" id="UP000031675">
    <property type="component" value="Unassembled WGS sequence"/>
</dbReference>
<keyword evidence="5 6" id="KW-0012">Acyltransferase</keyword>
<sequence>MGSRRRRGGRAAAGAPHGGERMSGAGEGAVRSFLLPDLGEGLTDAEIVQWLVAVGDTVAVDQPVAEVETAKAAVQVPCPFGGTVTELHGGPGDTVAVGTPLVSVRTAEEPGDTTGEGGGRSAAGGEGVGGSSAAPATRAAPEANGSATGSGAVLVGFGTRPEGPSRRLLPWRDAEEEVPRTTASAAPPPPRPAPGERAPVISPLVRRIAREHGIDAAALAGSGEGGVVLRRDVEAAVAAAAPAAPPRAGADASGAACETSPAGARTPAGGPDGSTAAAERVALSAPHREMARRMTRSRREIPEATVWVDADATGLLELRTAINEADPERPVGLLALLARFCVLGLTRFPALNSRFDPEREELLRPQGVHLGFAAQTPRGLVVPVVHDAHTLTARELAAEVSALTEGARAGTLPPERLRGGTFTVNNYGVFGVDGAAAVINHPESAIAGVGRIAERPWAHDGELALRPVTELTLAFDHRVCDGAEAGAFLRFLADCVERPAVLLGDV</sequence>
<evidence type="ECO:0000256" key="7">
    <source>
        <dbReference type="SAM" id="MobiDB-lite"/>
    </source>
</evidence>
<evidence type="ECO:0000259" key="9">
    <source>
        <dbReference type="PROSITE" id="PS51826"/>
    </source>
</evidence>
<dbReference type="InterPro" id="IPR023213">
    <property type="entry name" value="CAT-like_dom_sf"/>
</dbReference>
<dbReference type="PROSITE" id="PS00189">
    <property type="entry name" value="LIPOYL"/>
    <property type="match status" value="1"/>
</dbReference>
<evidence type="ECO:0000256" key="1">
    <source>
        <dbReference type="ARBA" id="ARBA00001938"/>
    </source>
</evidence>
<dbReference type="Pfam" id="PF02817">
    <property type="entry name" value="E3_binding"/>
    <property type="match status" value="1"/>
</dbReference>
<dbReference type="STRING" id="183763.LP52_19175"/>
<feature type="region of interest" description="Disordered" evidence="7">
    <location>
        <begin position="107"/>
        <end position="198"/>
    </location>
</feature>
<dbReference type="Gene3D" id="2.40.50.100">
    <property type="match status" value="1"/>
</dbReference>
<dbReference type="GO" id="GO:0031405">
    <property type="term" value="F:lipoic acid binding"/>
    <property type="evidence" value="ECO:0007669"/>
    <property type="project" value="TreeGrafter"/>
</dbReference>
<dbReference type="InterPro" id="IPR036625">
    <property type="entry name" value="E3-bd_dom_sf"/>
</dbReference>
<evidence type="ECO:0000256" key="2">
    <source>
        <dbReference type="ARBA" id="ARBA00007317"/>
    </source>
</evidence>
<dbReference type="Pfam" id="PF00364">
    <property type="entry name" value="Biotin_lipoyl"/>
    <property type="match status" value="1"/>
</dbReference>
<dbReference type="GO" id="GO:0016407">
    <property type="term" value="F:acetyltransferase activity"/>
    <property type="evidence" value="ECO:0007669"/>
    <property type="project" value="TreeGrafter"/>
</dbReference>
<dbReference type="CDD" id="cd06849">
    <property type="entry name" value="lipoyl_domain"/>
    <property type="match status" value="1"/>
</dbReference>
<feature type="region of interest" description="Disordered" evidence="7">
    <location>
        <begin position="241"/>
        <end position="276"/>
    </location>
</feature>
<feature type="compositionally biased region" description="Basic and acidic residues" evidence="7">
    <location>
        <begin position="170"/>
        <end position="179"/>
    </location>
</feature>
<feature type="domain" description="Peripheral subunit-binding (PSBD)" evidence="9">
    <location>
        <begin position="200"/>
        <end position="237"/>
    </location>
</feature>
<feature type="compositionally biased region" description="Low complexity" evidence="7">
    <location>
        <begin position="241"/>
        <end position="256"/>
    </location>
</feature>
<dbReference type="Pfam" id="PF00198">
    <property type="entry name" value="2-oxoacid_dh"/>
    <property type="match status" value="1"/>
</dbReference>
<comment type="similarity">
    <text evidence="2 6">Belongs to the 2-oxoacid dehydrogenase family.</text>
</comment>
<dbReference type="SUPFAM" id="SSF52777">
    <property type="entry name" value="CoA-dependent acyltransferases"/>
    <property type="match status" value="1"/>
</dbReference>
<evidence type="ECO:0000313" key="10">
    <source>
        <dbReference type="EMBL" id="KIH97385.1"/>
    </source>
</evidence>
<comment type="caution">
    <text evidence="10">The sequence shown here is derived from an EMBL/GenBank/DDBJ whole genome shotgun (WGS) entry which is preliminary data.</text>
</comment>
<organism evidence="10 11">
    <name type="scientific">Streptomonospora alba</name>
    <dbReference type="NCBI Taxonomy" id="183763"/>
    <lineage>
        <taxon>Bacteria</taxon>
        <taxon>Bacillati</taxon>
        <taxon>Actinomycetota</taxon>
        <taxon>Actinomycetes</taxon>
        <taxon>Streptosporangiales</taxon>
        <taxon>Nocardiopsidaceae</taxon>
        <taxon>Streptomonospora</taxon>
    </lineage>
</organism>
<dbReference type="AlphaFoldDB" id="A0A0C2JEN9"/>
<dbReference type="InterPro" id="IPR001078">
    <property type="entry name" value="2-oxoacid_DH_actylTfrase"/>
</dbReference>
<evidence type="ECO:0000259" key="8">
    <source>
        <dbReference type="PROSITE" id="PS50968"/>
    </source>
</evidence>
<gene>
    <name evidence="10" type="ORF">LP52_19175</name>
</gene>
<dbReference type="Gene3D" id="4.10.320.10">
    <property type="entry name" value="E3-binding domain"/>
    <property type="match status" value="1"/>
</dbReference>
<protein>
    <recommendedName>
        <fullName evidence="6">Dihydrolipoamide acetyltransferase component of pyruvate dehydrogenase complex</fullName>
        <ecNumber evidence="6">2.3.1.-</ecNumber>
    </recommendedName>
</protein>
<keyword evidence="11" id="KW-1185">Reference proteome</keyword>
<dbReference type="PANTHER" id="PTHR43178">
    <property type="entry name" value="DIHYDROLIPOAMIDE ACETYLTRANSFERASE COMPONENT OF PYRUVATE DEHYDROGENASE COMPLEX"/>
    <property type="match status" value="1"/>
</dbReference>
<evidence type="ECO:0000256" key="4">
    <source>
        <dbReference type="ARBA" id="ARBA00022823"/>
    </source>
</evidence>
<accession>A0A0C2JEN9</accession>
<reference evidence="11" key="1">
    <citation type="journal article" date="2015" name="Chem. Biol.">
        <title>Structure, bioactivity, and resistance mechanism of streptomonomicin, an unusual lasso Peptide from an understudied halophilic actinomycete.</title>
        <authorList>
            <person name="Metelev M."/>
            <person name="Tietz J.I."/>
            <person name="Melby J.O."/>
            <person name="Blair P.M."/>
            <person name="Zhu L."/>
            <person name="Livnat I."/>
            <person name="Severinov K."/>
            <person name="Mitchell D.A."/>
        </authorList>
    </citation>
    <scope>NUCLEOTIDE SEQUENCE [LARGE SCALE GENOMIC DNA]</scope>
    <source>
        <strain evidence="11">YIM 90003</strain>
    </source>
</reference>
<dbReference type="EC" id="2.3.1.-" evidence="6"/>
<dbReference type="GO" id="GO:0005737">
    <property type="term" value="C:cytoplasm"/>
    <property type="evidence" value="ECO:0007669"/>
    <property type="project" value="TreeGrafter"/>
</dbReference>
<name>A0A0C2JEN9_9ACTN</name>
<feature type="region of interest" description="Disordered" evidence="7">
    <location>
        <begin position="1"/>
        <end position="26"/>
    </location>
</feature>
<dbReference type="SUPFAM" id="SSF51230">
    <property type="entry name" value="Single hybrid motif"/>
    <property type="match status" value="1"/>
</dbReference>
<feature type="compositionally biased region" description="Gly residues" evidence="7">
    <location>
        <begin position="114"/>
        <end position="130"/>
    </location>
</feature>
<dbReference type="EMBL" id="JROO01000038">
    <property type="protein sequence ID" value="KIH97385.1"/>
    <property type="molecule type" value="Genomic_DNA"/>
</dbReference>
<dbReference type="InterPro" id="IPR050743">
    <property type="entry name" value="2-oxoacid_DH_E2_comp"/>
</dbReference>